<organism evidence="4 5">
    <name type="scientific">Marinobacter azerbaijanicus</name>
    <dbReference type="NCBI Taxonomy" id="3050455"/>
    <lineage>
        <taxon>Bacteria</taxon>
        <taxon>Pseudomonadati</taxon>
        <taxon>Pseudomonadota</taxon>
        <taxon>Gammaproteobacteria</taxon>
        <taxon>Pseudomonadales</taxon>
        <taxon>Marinobacteraceae</taxon>
        <taxon>Marinobacter</taxon>
    </lineage>
</organism>
<dbReference type="SUPFAM" id="SSF52540">
    <property type="entry name" value="P-loop containing nucleoside triphosphate hydrolases"/>
    <property type="match status" value="1"/>
</dbReference>
<feature type="coiled-coil region" evidence="1">
    <location>
        <begin position="201"/>
        <end position="398"/>
    </location>
</feature>
<dbReference type="InterPro" id="IPR027417">
    <property type="entry name" value="P-loop_NTPase"/>
</dbReference>
<evidence type="ECO:0000259" key="3">
    <source>
        <dbReference type="Pfam" id="PF13175"/>
    </source>
</evidence>
<evidence type="ECO:0000313" key="5">
    <source>
        <dbReference type="Proteomes" id="UP001227964"/>
    </source>
</evidence>
<evidence type="ECO:0000256" key="1">
    <source>
        <dbReference type="SAM" id="Coils"/>
    </source>
</evidence>
<dbReference type="EMBL" id="JASSVS010000002">
    <property type="protein sequence ID" value="MDL0430248.1"/>
    <property type="molecule type" value="Genomic_DNA"/>
</dbReference>
<evidence type="ECO:0000256" key="2">
    <source>
        <dbReference type="SAM" id="MobiDB-lite"/>
    </source>
</evidence>
<keyword evidence="1" id="KW-0175">Coiled coil</keyword>
<name>A0ABT7IAN0_9GAMM</name>
<dbReference type="PANTHER" id="PTHR41259">
    <property type="entry name" value="DOUBLE-STRAND BREAK REPAIR RAD50 ATPASE, PUTATIVE-RELATED"/>
    <property type="match status" value="1"/>
</dbReference>
<keyword evidence="5" id="KW-1185">Reference proteome</keyword>
<protein>
    <submittedName>
        <fullName evidence="4">AAA family ATPase</fullName>
    </submittedName>
</protein>
<comment type="caution">
    <text evidence="4">The sequence shown here is derived from an EMBL/GenBank/DDBJ whole genome shotgun (WGS) entry which is preliminary data.</text>
</comment>
<dbReference type="RefSeq" id="WP_285388938.1">
    <property type="nucleotide sequence ID" value="NZ_JASSVS010000002.1"/>
</dbReference>
<accession>A0ABT7IAN0</accession>
<proteinExistence type="predicted"/>
<sequence length="893" mass="102995">MKLRRLQVEQLRQFRQPFVMDDLQPGLNLIHGPNESGKSTLVRAIRAAFFERYRTSSVDDLRPWGDSAAAPTITLDFEAQQKSWHLVKSFLQRKRCDLRIDSTSYSEDEAEEKLAELLGFQFSAKGVSKPEHWGVPGLLWVEQGTGQNIEQAVEHAGDHLKSALNSLVGEVASTGGDELIEQVKTRWSELFTPKGKPRGDYQKLEQEREEHQQEIDELQARIQKYQEQVDRLGKLTREYERTQQERPWEEAERQLEQAKERYRQVEKLEQQQAQEKEILNHLQSRQQLLRQNQEQLESLNRKLDVRKAELERAQRELDQAEARSPSIASSVQQAKSAYEAAAKQVEQARLQETRSRLEQDIQRLDQQNRTLTQNLEKARQYEQELEKAREQARQNQIDARAVKALKDTEHQLKEENIRSQTIATRLTWELEPDARLVLNDEPLEGRGDRQLLEDSSLEIPGVGTLGITPGGEDLASTRRRLSTLEQGLTEQMKTLGVDSVQQAEHRLVAYEAAERTLQHTRELLKSVAPVGNDQLLADQKETLSQLQKAKTELHNSPAPEPAQSRVTDVASAEAGRAQAETRLAEAEAQERKHQTELLTRRQTRDNAKAEWQQLLDEVQNPERQKQFQTLSKELADIEEKQGRLEATLQAREQEIAQARPEILKQDIERYQRSINNLRQTQEERQRELRDIQVRLEAWGAEGLEEQRNDKVAELEQCNRRYQELRRRAQALDLLLTLLTEKRQALTRRLQAPLQKHLDHYLSLLFPQATLEVDEHLRPGTFTRGTELGQINELSFGAREQMGLISRLAYADLLREAGRPTLVILDDTLVHSDTDRLDDMKRILFDAANRHQILLFTCHPEKWSDLGVVPRDILAMKEQGLRLTSSESLTGSSQ</sequence>
<dbReference type="PANTHER" id="PTHR41259:SF1">
    <property type="entry name" value="DOUBLE-STRAND BREAK REPAIR RAD50 ATPASE, PUTATIVE-RELATED"/>
    <property type="match status" value="1"/>
</dbReference>
<gene>
    <name evidence="4" type="ORF">QPM17_03875</name>
</gene>
<dbReference type="InterPro" id="IPR041685">
    <property type="entry name" value="AAA_GajA/Old/RecF-like"/>
</dbReference>
<dbReference type="Gene3D" id="3.40.50.300">
    <property type="entry name" value="P-loop containing nucleotide triphosphate hydrolases"/>
    <property type="match status" value="2"/>
</dbReference>
<dbReference type="Proteomes" id="UP001227964">
    <property type="component" value="Unassembled WGS sequence"/>
</dbReference>
<feature type="region of interest" description="Disordered" evidence="2">
    <location>
        <begin position="549"/>
        <end position="576"/>
    </location>
</feature>
<dbReference type="Pfam" id="PF13175">
    <property type="entry name" value="AAA_15"/>
    <property type="match status" value="1"/>
</dbReference>
<evidence type="ECO:0000313" key="4">
    <source>
        <dbReference type="EMBL" id="MDL0430248.1"/>
    </source>
</evidence>
<feature type="coiled-coil region" evidence="1">
    <location>
        <begin position="627"/>
        <end position="741"/>
    </location>
</feature>
<feature type="domain" description="Endonuclease GajA/Old nuclease/RecF-like AAA" evidence="3">
    <location>
        <begin position="1"/>
        <end position="390"/>
    </location>
</feature>
<reference evidence="4 5" key="1">
    <citation type="submission" date="2023-06" db="EMBL/GenBank/DDBJ databases">
        <title>Marinobacter azerbaijanicus a moderately halophilic, isolated from Urmia Lake in Azerbaijan region of Iran.</title>
        <authorList>
            <person name="Sanchez-Porro C."/>
            <person name="Aghdam E.M."/>
            <person name="Saheb S.M."/>
            <person name="Tarhriz V."/>
            <person name="Kazemi E."/>
            <person name="Ammozegar M.A."/>
            <person name="Ventosa A."/>
            <person name="Hejazi M.S."/>
        </authorList>
    </citation>
    <scope>NUCLEOTIDE SEQUENCE [LARGE SCALE GENOMIC DNA]</scope>
    <source>
        <strain evidence="4 5">TBZ242</strain>
    </source>
</reference>